<dbReference type="EMBL" id="VEPZ02000167">
    <property type="protein sequence ID" value="KAE8732031.1"/>
    <property type="molecule type" value="Genomic_DNA"/>
</dbReference>
<evidence type="ECO:0000313" key="2">
    <source>
        <dbReference type="EMBL" id="KAE8732031.1"/>
    </source>
</evidence>
<protein>
    <recommendedName>
        <fullName evidence="1">Reverse transcriptase Ty1/copia-type domain-containing protein</fullName>
    </recommendedName>
</protein>
<evidence type="ECO:0000259" key="1">
    <source>
        <dbReference type="Pfam" id="PF07727"/>
    </source>
</evidence>
<organism evidence="2 3">
    <name type="scientific">Hibiscus syriacus</name>
    <name type="common">Rose of Sharon</name>
    <dbReference type="NCBI Taxonomy" id="106335"/>
    <lineage>
        <taxon>Eukaryota</taxon>
        <taxon>Viridiplantae</taxon>
        <taxon>Streptophyta</taxon>
        <taxon>Embryophyta</taxon>
        <taxon>Tracheophyta</taxon>
        <taxon>Spermatophyta</taxon>
        <taxon>Magnoliopsida</taxon>
        <taxon>eudicotyledons</taxon>
        <taxon>Gunneridae</taxon>
        <taxon>Pentapetalae</taxon>
        <taxon>rosids</taxon>
        <taxon>malvids</taxon>
        <taxon>Malvales</taxon>
        <taxon>Malvaceae</taxon>
        <taxon>Malvoideae</taxon>
        <taxon>Hibiscus</taxon>
    </lineage>
</organism>
<dbReference type="PANTHER" id="PTHR11439">
    <property type="entry name" value="GAG-POL-RELATED RETROTRANSPOSON"/>
    <property type="match status" value="1"/>
</dbReference>
<dbReference type="Pfam" id="PF07727">
    <property type="entry name" value="RVT_2"/>
    <property type="match status" value="1"/>
</dbReference>
<dbReference type="AlphaFoldDB" id="A0A6A3CXT0"/>
<dbReference type="PANTHER" id="PTHR11439:SF470">
    <property type="entry name" value="CYSTEINE-RICH RLK (RECEPTOR-LIKE PROTEIN KINASE) 8"/>
    <property type="match status" value="1"/>
</dbReference>
<evidence type="ECO:0000313" key="3">
    <source>
        <dbReference type="Proteomes" id="UP000436088"/>
    </source>
</evidence>
<dbReference type="Proteomes" id="UP000436088">
    <property type="component" value="Unassembled WGS sequence"/>
</dbReference>
<dbReference type="InterPro" id="IPR013103">
    <property type="entry name" value="RVT_2"/>
</dbReference>
<comment type="caution">
    <text evidence="2">The sequence shown here is derived from an EMBL/GenBank/DDBJ whole genome shotgun (WGS) entry which is preliminary data.</text>
</comment>
<reference evidence="2" key="1">
    <citation type="submission" date="2019-09" db="EMBL/GenBank/DDBJ databases">
        <title>Draft genome information of white flower Hibiscus syriacus.</title>
        <authorList>
            <person name="Kim Y.-M."/>
        </authorList>
    </citation>
    <scope>NUCLEOTIDE SEQUENCE [LARGE SCALE GENOMIC DNA]</scope>
    <source>
        <strain evidence="2">YM2019G1</strain>
    </source>
</reference>
<feature type="domain" description="Reverse transcriptase Ty1/copia-type" evidence="1">
    <location>
        <begin position="180"/>
        <end position="285"/>
    </location>
</feature>
<gene>
    <name evidence="2" type="ORF">F3Y22_tig00002237pilonHSYRG00018</name>
</gene>
<dbReference type="SUPFAM" id="SSF56672">
    <property type="entry name" value="DNA/RNA polymerases"/>
    <property type="match status" value="1"/>
</dbReference>
<name>A0A6A3CXT0_HIBSY</name>
<sequence length="547" mass="61770">MARTVNPVTEAVFAVKTNGYRRNRPQCSHCHLLGHTKDKYYKLHGYPPGYVSKNRSSNSAITTSNDSLTPQQCQQLIAMLISQLQATSSCDIPSSSINASMQVGFVGTVRFSPTFVLHDVLLVPEFNFNLLSVSALASDSDLSLLFNKTDCLIQDLHHAVKSPAWRDAMNQELQAMESLETWSIVPLPEGKKPIDCKWVYRIKHNTDGSVDRYKTRLVAKGFTQVEGIDFLDTFSPVTKMTSLRLLFTLVVVHGWHLIQLDVNNAFLNGSLDEEVYMRLPLDYKNHLKGSNLFPFEHSLFTKGSGDDFIALLVYVDDIVIAGKNEQLLAMVQAFLQQHFKLKLLEDTGCLGKKPVDWPMIPSLKLSASEGKLLPDPHEYRRLIGRLLYLTNTRPDIVHSVHLLSQFVSTPRMPHLQALKNVLAYIKQTPGLGLFFPADSTLHLISWKSKKQATVSGPLVKQNTVPWLFCDNQASVHLVSNQVFHEITKHIELNCHFVRDKVKDGFLKLFHVRSSIQLPNVFTKTLQPPFHRLFVDKLGLLNIHAVPF</sequence>
<proteinExistence type="predicted"/>
<keyword evidence="3" id="KW-1185">Reference proteome</keyword>
<dbReference type="CDD" id="cd09272">
    <property type="entry name" value="RNase_HI_RT_Ty1"/>
    <property type="match status" value="1"/>
</dbReference>
<dbReference type="InterPro" id="IPR043502">
    <property type="entry name" value="DNA/RNA_pol_sf"/>
</dbReference>
<accession>A0A6A3CXT0</accession>